<dbReference type="AlphaFoldDB" id="A0A0H3BKH2"/>
<organism evidence="7 8">
    <name type="scientific">Treponema pallidum subsp. pallidum (strain SS14)</name>
    <dbReference type="NCBI Taxonomy" id="455434"/>
    <lineage>
        <taxon>Bacteria</taxon>
        <taxon>Pseudomonadati</taxon>
        <taxon>Spirochaetota</taxon>
        <taxon>Spirochaetia</taxon>
        <taxon>Spirochaetales</taxon>
        <taxon>Treponemataceae</taxon>
        <taxon>Treponema</taxon>
    </lineage>
</organism>
<evidence type="ECO:0000259" key="6">
    <source>
        <dbReference type="Pfam" id="PF00137"/>
    </source>
</evidence>
<evidence type="ECO:0000256" key="1">
    <source>
        <dbReference type="ARBA" id="ARBA00004141"/>
    </source>
</evidence>
<feature type="domain" description="V-ATPase proteolipid subunit C-like" evidence="6">
    <location>
        <begin position="80"/>
        <end position="138"/>
    </location>
</feature>
<comment type="subcellular location">
    <subcellularLocation>
        <location evidence="1">Membrane</location>
        <topology evidence="1">Multi-pass membrane protein</topology>
    </subcellularLocation>
</comment>
<dbReference type="Gene3D" id="1.20.120.610">
    <property type="entry name" value="lithium bound rotor ring of v- atpase"/>
    <property type="match status" value="1"/>
</dbReference>
<gene>
    <name evidence="7" type="primary">atpK1</name>
    <name evidence="7" type="ordered locus">TPASS_0430</name>
</gene>
<evidence type="ECO:0000256" key="4">
    <source>
        <dbReference type="ARBA" id="ARBA00023136"/>
    </source>
</evidence>
<protein>
    <submittedName>
        <fullName evidence="7">V-type ATPase, subunit K</fullName>
    </submittedName>
</protein>
<keyword evidence="4 5" id="KW-0472">Membrane</keyword>
<dbReference type="Pfam" id="PF00137">
    <property type="entry name" value="ATP-synt_C"/>
    <property type="match status" value="1"/>
</dbReference>
<feature type="transmembrane region" description="Helical" evidence="5">
    <location>
        <begin position="46"/>
        <end position="65"/>
    </location>
</feature>
<feature type="transmembrane region" description="Helical" evidence="5">
    <location>
        <begin position="115"/>
        <end position="138"/>
    </location>
</feature>
<dbReference type="InterPro" id="IPR002379">
    <property type="entry name" value="ATPase_proteolipid_c-like_dom"/>
</dbReference>
<dbReference type="GO" id="GO:0033177">
    <property type="term" value="C:proton-transporting two-sector ATPase complex, proton-transporting domain"/>
    <property type="evidence" value="ECO:0007669"/>
    <property type="project" value="InterPro"/>
</dbReference>
<dbReference type="SUPFAM" id="SSF81333">
    <property type="entry name" value="F1F0 ATP synthase subunit C"/>
    <property type="match status" value="1"/>
</dbReference>
<dbReference type="GO" id="GO:0015078">
    <property type="term" value="F:proton transmembrane transporter activity"/>
    <property type="evidence" value="ECO:0007669"/>
    <property type="project" value="InterPro"/>
</dbReference>
<evidence type="ECO:0000256" key="3">
    <source>
        <dbReference type="ARBA" id="ARBA00022989"/>
    </source>
</evidence>
<feature type="transmembrane region" description="Helical" evidence="5">
    <location>
        <begin position="77"/>
        <end position="95"/>
    </location>
</feature>
<evidence type="ECO:0000256" key="5">
    <source>
        <dbReference type="SAM" id="Phobius"/>
    </source>
</evidence>
<evidence type="ECO:0000313" key="8">
    <source>
        <dbReference type="Proteomes" id="UP000001202"/>
    </source>
</evidence>
<dbReference type="EMBL" id="CP000805">
    <property type="protein sequence ID" value="ACD70856.1"/>
    <property type="molecule type" value="Genomic_DNA"/>
</dbReference>
<dbReference type="PATRIC" id="fig|455434.6.peg.431"/>
<proteinExistence type="predicted"/>
<keyword evidence="2 5" id="KW-0812">Transmembrane</keyword>
<accession>A0A0H3BKH2</accession>
<sequence>MNFGMFGAAAVLGISAVGSALGLALAGQGTIGSWKRCYLNNKPAPFILLAFAGAPLTQTIYGFLLMKAMLSSEKDPWYLLGAGVACGLGIAASALSQGRAAAAGADALAETGKGFSQYLTIVGLCETVALLVMVFGIINC</sequence>
<dbReference type="RefSeq" id="WP_012460548.1">
    <property type="nucleotide sequence ID" value="NC_010741.1"/>
</dbReference>
<dbReference type="Proteomes" id="UP000001202">
    <property type="component" value="Chromosome"/>
</dbReference>
<dbReference type="InterPro" id="IPR035921">
    <property type="entry name" value="F/V-ATP_Csub_sf"/>
</dbReference>
<dbReference type="KEGG" id="tpp:TPASS_0430"/>
<dbReference type="NCBIfam" id="NF005174">
    <property type="entry name" value="PRK06649.1"/>
    <property type="match status" value="1"/>
</dbReference>
<evidence type="ECO:0000256" key="2">
    <source>
        <dbReference type="ARBA" id="ARBA00022692"/>
    </source>
</evidence>
<reference evidence="7 8" key="1">
    <citation type="journal article" date="2008" name="BMC Microbiol.">
        <title>Complete genome sequence of Treponema pallidum ssp. pallidum strain SS14 determined with oligonucleotide arrays.</title>
        <authorList>
            <person name="Matejkova P."/>
            <person name="Strouhal M."/>
            <person name="Smajs D."/>
            <person name="Norris S.J."/>
            <person name="Palzkill T."/>
            <person name="Petrosino J.F."/>
            <person name="Sodergren E."/>
            <person name="Norton J.E."/>
            <person name="Singh J."/>
            <person name="Richmond T.A."/>
            <person name="Molla M.N."/>
            <person name="Albert T.J."/>
            <person name="Weinstock G.M."/>
        </authorList>
    </citation>
    <scope>NUCLEOTIDE SEQUENCE [LARGE SCALE GENOMIC DNA]</scope>
    <source>
        <strain evidence="7 8">SS14</strain>
    </source>
</reference>
<keyword evidence="3 5" id="KW-1133">Transmembrane helix</keyword>
<evidence type="ECO:0000313" key="7">
    <source>
        <dbReference type="EMBL" id="ACD70856.1"/>
    </source>
</evidence>
<name>A0A0H3BKH2_TREPS</name>